<dbReference type="KEGG" id="asla:NCTC11923_00064"/>
<organism evidence="2 3">
    <name type="scientific">Actinomyces slackii</name>
    <dbReference type="NCBI Taxonomy" id="52774"/>
    <lineage>
        <taxon>Bacteria</taxon>
        <taxon>Bacillati</taxon>
        <taxon>Actinomycetota</taxon>
        <taxon>Actinomycetes</taxon>
        <taxon>Actinomycetales</taxon>
        <taxon>Actinomycetaceae</taxon>
        <taxon>Actinomyces</taxon>
    </lineage>
</organism>
<proteinExistence type="predicted"/>
<gene>
    <name evidence="2" type="ORF">NCTC11923_00064</name>
</gene>
<reference evidence="2 3" key="1">
    <citation type="submission" date="2018-12" db="EMBL/GenBank/DDBJ databases">
        <authorList>
            <consortium name="Pathogen Informatics"/>
        </authorList>
    </citation>
    <scope>NUCLEOTIDE SEQUENCE [LARGE SCALE GENOMIC DNA]</scope>
    <source>
        <strain evidence="2 3">NCTC11923</strain>
    </source>
</reference>
<dbReference type="RefSeq" id="WP_026427379.1">
    <property type="nucleotide sequence ID" value="NZ_CBCRWE010000103.1"/>
</dbReference>
<keyword evidence="1" id="KW-0472">Membrane</keyword>
<evidence type="ECO:0000313" key="2">
    <source>
        <dbReference type="EMBL" id="VEG73459.1"/>
    </source>
</evidence>
<keyword evidence="1" id="KW-0812">Transmembrane</keyword>
<name>A0A448K915_9ACTO</name>
<dbReference type="STRING" id="1278298.GCA_000428685_02598"/>
<feature type="transmembrane region" description="Helical" evidence="1">
    <location>
        <begin position="62"/>
        <end position="83"/>
    </location>
</feature>
<dbReference type="EMBL" id="LR134363">
    <property type="protein sequence ID" value="VEG73459.1"/>
    <property type="molecule type" value="Genomic_DNA"/>
</dbReference>
<keyword evidence="1" id="KW-1133">Transmembrane helix</keyword>
<sequence length="164" mass="17358">MSIFAWCIIIGCAVLALGIVFDGPLDEALPDGAIPVLAVAVAVFGAVGMGVQALVGDRPHAAIAWGLPVTLALAAGGATRWSWRRLRRSLPRNATPPSAEEVVGEEVQVLWWKSGEGEVRAVVRGHQLTLSAHSAEPLSAGERAWVVDCEDDGLLVTPWRHIDA</sequence>
<evidence type="ECO:0000313" key="3">
    <source>
        <dbReference type="Proteomes" id="UP000276899"/>
    </source>
</evidence>
<accession>A0A448K915</accession>
<feature type="transmembrane region" description="Helical" evidence="1">
    <location>
        <begin position="34"/>
        <end position="55"/>
    </location>
</feature>
<keyword evidence="3" id="KW-1185">Reference proteome</keyword>
<dbReference type="Proteomes" id="UP000276899">
    <property type="component" value="Chromosome"/>
</dbReference>
<protein>
    <submittedName>
        <fullName evidence="2">NfeD-like C-terminal, partner-binding</fullName>
    </submittedName>
</protein>
<dbReference type="AlphaFoldDB" id="A0A448K915"/>
<evidence type="ECO:0000256" key="1">
    <source>
        <dbReference type="SAM" id="Phobius"/>
    </source>
</evidence>